<dbReference type="AlphaFoldDB" id="A0A564ZN36"/>
<keyword evidence="1" id="KW-0812">Transmembrane</keyword>
<sequence length="90" mass="9690">MTGANSKGPSFWGGCYGFAWVALMLVLFAFMLAGYSEVWGVRGLLGATALLPLSTVTYPIVAWYYTGAFPWVWTLGLLVAIGMGKVIMSD</sequence>
<keyword evidence="1" id="KW-0472">Membrane</keyword>
<keyword evidence="1" id="KW-1133">Transmembrane helix</keyword>
<organism evidence="2 3">
    <name type="scientific">Candidatus Methylomirabilis lanthanidiphila</name>
    <dbReference type="NCBI Taxonomy" id="2211376"/>
    <lineage>
        <taxon>Bacteria</taxon>
        <taxon>Candidatus Methylomirabilota</taxon>
        <taxon>Candidatus Methylomirabilia</taxon>
        <taxon>Candidatus Methylomirabilales</taxon>
        <taxon>Candidatus Methylomirabilaceae</taxon>
        <taxon>Candidatus Methylomirabilis</taxon>
    </lineage>
</organism>
<feature type="transmembrane region" description="Helical" evidence="1">
    <location>
        <begin position="16"/>
        <end position="36"/>
    </location>
</feature>
<dbReference type="Proteomes" id="UP000334340">
    <property type="component" value="Unassembled WGS sequence"/>
</dbReference>
<evidence type="ECO:0000313" key="3">
    <source>
        <dbReference type="Proteomes" id="UP000334340"/>
    </source>
</evidence>
<protein>
    <submittedName>
        <fullName evidence="2">Membrane protein</fullName>
    </submittedName>
</protein>
<evidence type="ECO:0000256" key="1">
    <source>
        <dbReference type="SAM" id="Phobius"/>
    </source>
</evidence>
<gene>
    <name evidence="2" type="ORF">MELA_03028</name>
</gene>
<reference evidence="2 3" key="1">
    <citation type="submission" date="2019-07" db="EMBL/GenBank/DDBJ databases">
        <authorList>
            <person name="Cremers G."/>
        </authorList>
    </citation>
    <scope>NUCLEOTIDE SEQUENCE [LARGE SCALE GENOMIC DNA]</scope>
</reference>
<proteinExistence type="predicted"/>
<feature type="transmembrane region" description="Helical" evidence="1">
    <location>
        <begin position="71"/>
        <end position="88"/>
    </location>
</feature>
<keyword evidence="3" id="KW-1185">Reference proteome</keyword>
<name>A0A564ZN36_9BACT</name>
<dbReference type="EMBL" id="CABIKM010000078">
    <property type="protein sequence ID" value="VUZ86623.1"/>
    <property type="molecule type" value="Genomic_DNA"/>
</dbReference>
<evidence type="ECO:0000313" key="2">
    <source>
        <dbReference type="EMBL" id="VUZ86623.1"/>
    </source>
</evidence>
<accession>A0A564ZN36</accession>